<protein>
    <recommendedName>
        <fullName evidence="2">Homeodomain phBC6A51-type domain-containing protein</fullName>
    </recommendedName>
</protein>
<keyword evidence="4" id="KW-1185">Reference proteome</keyword>
<dbReference type="InterPro" id="IPR024978">
    <property type="entry name" value="Homeodomain_phBC6A51-type"/>
</dbReference>
<feature type="domain" description="Homeodomain phBC6A51-type" evidence="2">
    <location>
        <begin position="10"/>
        <end position="138"/>
    </location>
</feature>
<dbReference type="InterPro" id="IPR009057">
    <property type="entry name" value="Homeodomain-like_sf"/>
</dbReference>
<dbReference type="OrthoDB" id="2661800at2"/>
<dbReference type="SUPFAM" id="SSF46689">
    <property type="entry name" value="Homeodomain-like"/>
    <property type="match status" value="1"/>
</dbReference>
<dbReference type="AlphaFoldDB" id="A0A3R9QMH4"/>
<gene>
    <name evidence="3" type="ORF">D7Z54_32945</name>
</gene>
<dbReference type="EMBL" id="RBVX01000093">
    <property type="protein sequence ID" value="RSL29119.1"/>
    <property type="molecule type" value="Genomic_DNA"/>
</dbReference>
<name>A0A3R9QMH4_9BACI</name>
<sequence length="170" mass="19287">MSTKRMRELESKLTLQQRKAALLLVEKELAPDSESFGKTNDDVAELVGCHVQAIYKWKRQNKAFIEYMNLTADDFLSSHRSEVYRHLMTAVRSGANGSPSIKAIDTFLKRFALLTERQVTEEAETTTGRENDDIQREIAELDSMLDEVQPDAENGGGDTDAEMDRRKSNE</sequence>
<feature type="compositionally biased region" description="Basic and acidic residues" evidence="1">
    <location>
        <begin position="127"/>
        <end position="139"/>
    </location>
</feature>
<comment type="caution">
    <text evidence="3">The sequence shown here is derived from an EMBL/GenBank/DDBJ whole genome shotgun (WGS) entry which is preliminary data.</text>
</comment>
<proteinExistence type="predicted"/>
<accession>A0A3R9QMH4</accession>
<evidence type="ECO:0000313" key="3">
    <source>
        <dbReference type="EMBL" id="RSL29119.1"/>
    </source>
</evidence>
<evidence type="ECO:0000259" key="2">
    <source>
        <dbReference type="Pfam" id="PF13022"/>
    </source>
</evidence>
<evidence type="ECO:0000313" key="4">
    <source>
        <dbReference type="Proteomes" id="UP000275076"/>
    </source>
</evidence>
<organism evidence="3 4">
    <name type="scientific">Salibacterium salarium</name>
    <dbReference type="NCBI Taxonomy" id="284579"/>
    <lineage>
        <taxon>Bacteria</taxon>
        <taxon>Bacillati</taxon>
        <taxon>Bacillota</taxon>
        <taxon>Bacilli</taxon>
        <taxon>Bacillales</taxon>
        <taxon>Bacillaceae</taxon>
    </lineage>
</organism>
<feature type="region of interest" description="Disordered" evidence="1">
    <location>
        <begin position="120"/>
        <end position="170"/>
    </location>
</feature>
<evidence type="ECO:0000256" key="1">
    <source>
        <dbReference type="SAM" id="MobiDB-lite"/>
    </source>
</evidence>
<dbReference type="Proteomes" id="UP000275076">
    <property type="component" value="Unassembled WGS sequence"/>
</dbReference>
<dbReference type="Gene3D" id="1.10.10.60">
    <property type="entry name" value="Homeodomain-like"/>
    <property type="match status" value="1"/>
</dbReference>
<reference evidence="3 4" key="1">
    <citation type="submission" date="2018-10" db="EMBL/GenBank/DDBJ databases">
        <title>Draft genome sequence of Bacillus salarius IM0101, isolated from a hypersaline soil in Inner Mongolia, China.</title>
        <authorList>
            <person name="Yamprayoonswat W."/>
            <person name="Boonvisut S."/>
            <person name="Jumpathong W."/>
            <person name="Sittihan S."/>
            <person name="Ruangsuj P."/>
            <person name="Wanthongcharoen S."/>
            <person name="Thongpramul N."/>
            <person name="Pimmason S."/>
            <person name="Yu B."/>
            <person name="Yasawong M."/>
        </authorList>
    </citation>
    <scope>NUCLEOTIDE SEQUENCE [LARGE SCALE GENOMIC DNA]</scope>
    <source>
        <strain evidence="3 4">IM0101</strain>
    </source>
</reference>
<dbReference type="RefSeq" id="WP_125563130.1">
    <property type="nucleotide sequence ID" value="NZ_RBVX01000093.1"/>
</dbReference>
<dbReference type="Pfam" id="PF13022">
    <property type="entry name" value="HTH_Tnp_1_2"/>
    <property type="match status" value="1"/>
</dbReference>